<comment type="caution">
    <text evidence="2">The sequence shown here is derived from an EMBL/GenBank/DDBJ whole genome shotgun (WGS) entry which is preliminary data.</text>
</comment>
<keyword evidence="3" id="KW-1185">Reference proteome</keyword>
<reference evidence="2" key="1">
    <citation type="submission" date="2013-11" db="EMBL/GenBank/DDBJ databases">
        <title>Genome sequence of the fusiform rust pathogen reveals effectors for host alternation and coevolution with pine.</title>
        <authorList>
            <consortium name="DOE Joint Genome Institute"/>
            <person name="Smith K."/>
            <person name="Pendleton A."/>
            <person name="Kubisiak T."/>
            <person name="Anderson C."/>
            <person name="Salamov A."/>
            <person name="Aerts A."/>
            <person name="Riley R."/>
            <person name="Clum A."/>
            <person name="Lindquist E."/>
            <person name="Ence D."/>
            <person name="Campbell M."/>
            <person name="Kronenberg Z."/>
            <person name="Feau N."/>
            <person name="Dhillon B."/>
            <person name="Hamelin R."/>
            <person name="Burleigh J."/>
            <person name="Smith J."/>
            <person name="Yandell M."/>
            <person name="Nelson C."/>
            <person name="Grigoriev I."/>
            <person name="Davis J."/>
        </authorList>
    </citation>
    <scope>NUCLEOTIDE SEQUENCE</scope>
    <source>
        <strain evidence="2">G11</strain>
    </source>
</reference>
<organism evidence="2 3">
    <name type="scientific">Cronartium quercuum f. sp. fusiforme G11</name>
    <dbReference type="NCBI Taxonomy" id="708437"/>
    <lineage>
        <taxon>Eukaryota</taxon>
        <taxon>Fungi</taxon>
        <taxon>Dikarya</taxon>
        <taxon>Basidiomycota</taxon>
        <taxon>Pucciniomycotina</taxon>
        <taxon>Pucciniomycetes</taxon>
        <taxon>Pucciniales</taxon>
        <taxon>Coleosporiaceae</taxon>
        <taxon>Cronartium</taxon>
    </lineage>
</organism>
<dbReference type="EMBL" id="MU167209">
    <property type="protein sequence ID" value="KAG0152136.1"/>
    <property type="molecule type" value="Genomic_DNA"/>
</dbReference>
<evidence type="ECO:0000256" key="1">
    <source>
        <dbReference type="SAM" id="MobiDB-lite"/>
    </source>
</evidence>
<protein>
    <submittedName>
        <fullName evidence="2">Uncharacterized protein</fullName>
    </submittedName>
</protein>
<feature type="region of interest" description="Disordered" evidence="1">
    <location>
        <begin position="37"/>
        <end position="66"/>
    </location>
</feature>
<dbReference type="Proteomes" id="UP000886653">
    <property type="component" value="Unassembled WGS sequence"/>
</dbReference>
<proteinExistence type="predicted"/>
<accession>A0A9P6TGU5</accession>
<gene>
    <name evidence="2" type="ORF">CROQUDRAFT_650192</name>
</gene>
<sequence length="66" mass="7218">MVELSRVELGEGGCSCEVVEDWSEKLREAGSVDYSEKNPRINFKNPVESGKTGLSEVGKNPIKTGF</sequence>
<evidence type="ECO:0000313" key="2">
    <source>
        <dbReference type="EMBL" id="KAG0152136.1"/>
    </source>
</evidence>
<dbReference type="AlphaFoldDB" id="A0A9P6TGU5"/>
<evidence type="ECO:0000313" key="3">
    <source>
        <dbReference type="Proteomes" id="UP000886653"/>
    </source>
</evidence>
<name>A0A9P6TGU5_9BASI</name>